<dbReference type="STRING" id="30019.A0A0M4EJ48"/>
<keyword evidence="1" id="KW-0217">Developmental protein</keyword>
<dbReference type="InterPro" id="IPR007330">
    <property type="entry name" value="MIT_dom"/>
</dbReference>
<evidence type="ECO:0000313" key="6">
    <source>
        <dbReference type="Proteomes" id="UP000494163"/>
    </source>
</evidence>
<dbReference type="GO" id="GO:0005886">
    <property type="term" value="C:plasma membrane"/>
    <property type="evidence" value="ECO:0007669"/>
    <property type="project" value="TreeGrafter"/>
</dbReference>
<dbReference type="InterPro" id="IPR009686">
    <property type="entry name" value="Senescence/spartin_C"/>
</dbReference>
<dbReference type="InterPro" id="IPR045036">
    <property type="entry name" value="Spartin-like"/>
</dbReference>
<gene>
    <name evidence="5" type="ORF">Dbus_chr3Rg1608</name>
</gene>
<evidence type="ECO:0000256" key="2">
    <source>
        <dbReference type="ARBA" id="ARBA00022677"/>
    </source>
</evidence>
<name>A0A0M4EJ48_DROBS</name>
<dbReference type="GO" id="GO:0007399">
    <property type="term" value="P:nervous system development"/>
    <property type="evidence" value="ECO:0007669"/>
    <property type="project" value="UniProtKB-KW"/>
</dbReference>
<dbReference type="PANTHER" id="PTHR21068">
    <property type="entry name" value="SPARTIN"/>
    <property type="match status" value="1"/>
</dbReference>
<dbReference type="OMA" id="RKPESHY"/>
<evidence type="ECO:0000256" key="1">
    <source>
        <dbReference type="ARBA" id="ARBA00022473"/>
    </source>
</evidence>
<evidence type="ECO:0000313" key="5">
    <source>
        <dbReference type="EMBL" id="ALC46858.1"/>
    </source>
</evidence>
<protein>
    <submittedName>
        <fullName evidence="5">CG12001</fullName>
    </submittedName>
</protein>
<dbReference type="AlphaFoldDB" id="A0A0M4EJ48"/>
<proteinExistence type="predicted"/>
<keyword evidence="3" id="KW-0524">Neurogenesis</keyword>
<dbReference type="OrthoDB" id="20821at2759"/>
<dbReference type="EMBL" id="CP012526">
    <property type="protein sequence ID" value="ALC46858.1"/>
    <property type="molecule type" value="Genomic_DNA"/>
</dbReference>
<organism evidence="5 6">
    <name type="scientific">Drosophila busckii</name>
    <name type="common">Fruit fly</name>
    <dbReference type="NCBI Taxonomy" id="30019"/>
    <lineage>
        <taxon>Eukaryota</taxon>
        <taxon>Metazoa</taxon>
        <taxon>Ecdysozoa</taxon>
        <taxon>Arthropoda</taxon>
        <taxon>Hexapoda</taxon>
        <taxon>Insecta</taxon>
        <taxon>Pterygota</taxon>
        <taxon>Neoptera</taxon>
        <taxon>Endopterygota</taxon>
        <taxon>Diptera</taxon>
        <taxon>Brachycera</taxon>
        <taxon>Muscomorpha</taxon>
        <taxon>Ephydroidea</taxon>
        <taxon>Drosophilidae</taxon>
        <taxon>Drosophila</taxon>
    </lineage>
</organism>
<dbReference type="GO" id="GO:0030514">
    <property type="term" value="P:negative regulation of BMP signaling pathway"/>
    <property type="evidence" value="ECO:0007669"/>
    <property type="project" value="TreeGrafter"/>
</dbReference>
<dbReference type="Proteomes" id="UP000494163">
    <property type="component" value="Chromosome 3R"/>
</dbReference>
<sequence length="566" mass="61442">HTDIEFLEAYASIKESNMQIMKQVDLGINYEVEESIEKAIGAYELALEMIEACFSIAVGLPNEIDAVQQQWNDACALIQRLKSTRTEISYRLKVLRAKHSPVDNSAVEAQEEQTDGQRMSRQSLLAENPSTFYDINNASGSPKTYKQMADGLRELLASHEAAPLLQLDDMFQAQVKLYRIENNGQVTTVTGSTKMSLIMCTVSGKWNYLNGCCFIQCDMEQQQQQLHGQDLGTSIWLYPLIPNVTQCYCTDYGAFILPDMEADQPGNAFGLMLVKSQRPLSTTAGETEEEQMADLQQFFLDLLEAVLAGTVEQLPSPTRPQRAVVSSRSEEVSKHIVGAAGFIARNLIKGAEKTGGFMMKSTPYLISKMQPASEGATSQVPSSVQTSVEVAQKVTHAAAGMTSWFAGKVGSAAMAAGSYLAPHVHTQGSRLLQKGFGYDSTQANSAMEGAMTIAAGTVEGISTVFDSLETSAKILGNSLSENSVKIIEHKYGASAGQLASGTFDTVGNAFVISQNVNYITPKGLAKKLVKKTGEAVVVESRRDASKPESHYIKAGSLYPDLRALKE</sequence>
<keyword evidence="2" id="KW-0551">Lipid droplet</keyword>
<dbReference type="PANTHER" id="PTHR21068:SF43">
    <property type="entry name" value="SPARTIN"/>
    <property type="match status" value="1"/>
</dbReference>
<feature type="domain" description="MIT" evidence="4">
    <location>
        <begin position="14"/>
        <end position="94"/>
    </location>
</feature>
<keyword evidence="6" id="KW-1185">Reference proteome</keyword>
<dbReference type="Pfam" id="PF06911">
    <property type="entry name" value="Senescence"/>
    <property type="match status" value="1"/>
</dbReference>
<dbReference type="SMART" id="SM00745">
    <property type="entry name" value="MIT"/>
    <property type="match status" value="1"/>
</dbReference>
<feature type="non-terminal residue" evidence="5">
    <location>
        <position position="1"/>
    </location>
</feature>
<accession>A0A0M4EJ48</accession>
<evidence type="ECO:0000259" key="4">
    <source>
        <dbReference type="SMART" id="SM00745"/>
    </source>
</evidence>
<dbReference type="GO" id="GO:0051301">
    <property type="term" value="P:cell division"/>
    <property type="evidence" value="ECO:0007669"/>
    <property type="project" value="TreeGrafter"/>
</dbReference>
<reference evidence="5 6" key="1">
    <citation type="submission" date="2015-08" db="EMBL/GenBank/DDBJ databases">
        <title>Ancestral chromatin configuration constrains chromatin evolution on differentiating sex chromosomes in Drosophila.</title>
        <authorList>
            <person name="Zhou Q."/>
            <person name="Bachtrog D."/>
        </authorList>
    </citation>
    <scope>NUCLEOTIDE SEQUENCE [LARGE SCALE GENOMIC DNA]</scope>
    <source>
        <tissue evidence="5">Whole larvae</tissue>
    </source>
</reference>
<evidence type="ECO:0000256" key="3">
    <source>
        <dbReference type="ARBA" id="ARBA00022902"/>
    </source>
</evidence>
<dbReference type="Gene3D" id="1.20.58.80">
    <property type="entry name" value="Phosphotransferase system, lactose/cellobiose-type IIA subunit"/>
    <property type="match status" value="1"/>
</dbReference>